<reference evidence="4" key="1">
    <citation type="submission" date="2005-08" db="EMBL/GenBank/DDBJ databases">
        <title>Complete sequence of Dechloromonas aromatica RCB.</title>
        <authorList>
            <person name="Salinero K.K."/>
            <person name="Copeland A."/>
            <person name="Lucas S."/>
            <person name="Lapidus A."/>
            <person name="Barry K."/>
            <person name="Detter J.C."/>
            <person name="Glavina T."/>
            <person name="Hammon N."/>
            <person name="Israni S."/>
            <person name="Pitluck S."/>
            <person name="Di Bartolo G."/>
            <person name="Trong S."/>
            <person name="Schmutz J."/>
            <person name="Larimer F."/>
            <person name="Land M."/>
            <person name="Ivanova N."/>
            <person name="Richardson P."/>
        </authorList>
    </citation>
    <scope>NUCLEOTIDE SEQUENCE</scope>
    <source>
        <strain evidence="4">RCB</strain>
    </source>
</reference>
<accession>Q47G80</accession>
<name>Q47G80_DECAR</name>
<keyword evidence="1 2" id="KW-0732">Signal</keyword>
<dbReference type="EMBL" id="CP000089">
    <property type="protein sequence ID" value="AAZ46151.1"/>
    <property type="molecule type" value="Genomic_DNA"/>
</dbReference>
<proteinExistence type="predicted"/>
<dbReference type="PANTHER" id="PTHR35038">
    <property type="entry name" value="DISSIMILATORY SULFITE REDUCTASE SIRA"/>
    <property type="match status" value="1"/>
</dbReference>
<dbReference type="NCBIfam" id="TIGR01905">
    <property type="entry name" value="paired_CXXCH_1"/>
    <property type="match status" value="2"/>
</dbReference>
<dbReference type="OrthoDB" id="9814800at2"/>
<dbReference type="KEGG" id="dar:Daro_1402"/>
<dbReference type="STRING" id="159087.Daro_1402"/>
<dbReference type="InterPro" id="IPR051829">
    <property type="entry name" value="Multiheme_Cytochr_ET"/>
</dbReference>
<evidence type="ECO:0000259" key="3">
    <source>
        <dbReference type="Pfam" id="PF09699"/>
    </source>
</evidence>
<feature type="domain" description="Doubled CXXCH motif" evidence="3">
    <location>
        <begin position="181"/>
        <end position="222"/>
    </location>
</feature>
<protein>
    <submittedName>
        <fullName evidence="4">Doubled CXXCH motif protein</fullName>
    </submittedName>
</protein>
<dbReference type="InterPro" id="IPR010177">
    <property type="entry name" value="Paired_CXXCH_1"/>
</dbReference>
<dbReference type="AlphaFoldDB" id="Q47G80"/>
<evidence type="ECO:0000256" key="2">
    <source>
        <dbReference type="SAM" id="SignalP"/>
    </source>
</evidence>
<dbReference type="InterPro" id="IPR036280">
    <property type="entry name" value="Multihaem_cyt_sf"/>
</dbReference>
<dbReference type="PANTHER" id="PTHR35038:SF6">
    <property type="entry name" value="SURFACE LOCALIZED DECAHEME CYTOCHROME C LIPOPROTEIN"/>
    <property type="match status" value="1"/>
</dbReference>
<dbReference type="InterPro" id="IPR020015">
    <property type="entry name" value="Decahaem_cyt-c_DmsE"/>
</dbReference>
<gene>
    <name evidence="4" type="ordered locus">Daro_1402</name>
</gene>
<dbReference type="SUPFAM" id="SSF48695">
    <property type="entry name" value="Multiheme cytochromes"/>
    <property type="match status" value="1"/>
</dbReference>
<organism evidence="4">
    <name type="scientific">Dechloromonas aromatica (strain RCB)</name>
    <dbReference type="NCBI Taxonomy" id="159087"/>
    <lineage>
        <taxon>Bacteria</taxon>
        <taxon>Pseudomonadati</taxon>
        <taxon>Pseudomonadota</taxon>
        <taxon>Betaproteobacteria</taxon>
        <taxon>Rhodocyclales</taxon>
        <taxon>Azonexaceae</taxon>
        <taxon>Dechloromonas</taxon>
    </lineage>
</organism>
<feature type="signal peptide" evidence="2">
    <location>
        <begin position="1"/>
        <end position="25"/>
    </location>
</feature>
<evidence type="ECO:0000256" key="1">
    <source>
        <dbReference type="ARBA" id="ARBA00022729"/>
    </source>
</evidence>
<dbReference type="NCBIfam" id="TIGR03508">
    <property type="entry name" value="decahem_SO"/>
    <property type="match status" value="1"/>
</dbReference>
<feature type="domain" description="Doubled CXXCH motif" evidence="3">
    <location>
        <begin position="229"/>
        <end position="264"/>
    </location>
</feature>
<dbReference type="HOGENOM" id="CLU_045390_0_0_4"/>
<dbReference type="GO" id="GO:0016491">
    <property type="term" value="F:oxidoreductase activity"/>
    <property type="evidence" value="ECO:0007669"/>
    <property type="project" value="TreeGrafter"/>
</dbReference>
<feature type="domain" description="Doubled CXXCH motif" evidence="3">
    <location>
        <begin position="138"/>
        <end position="172"/>
    </location>
</feature>
<sequence>MKQWRNIIAACGLVVGLGFGLQAKAADMAADRTLKGDKVCTECHDENDNKAILAVYKGKHGVKADGRTPGCQTCHGASEAHVKNGPKPGEKGAKRGKVDVVFGAKSANSSKEQNGACISCHESGLRTHWSGSQHETADVTCVSCHSNHVHQDKVLKKATQPEVCYTCHKTERAQSHKISAHPIAAGKIACSDCHNPHGSAGPKLLKKNTLNETCFTCHAEKRGPMLWEHQPVTEDCSTCHTPHGSNISPLLKSRTPFLCNECHDGPHSKSAVAANAGGFQAGYTGAAPSGTAGGRSCMNCHVMVHGSNNPAGAWLHR</sequence>
<evidence type="ECO:0000313" key="4">
    <source>
        <dbReference type="EMBL" id="AAZ46151.1"/>
    </source>
</evidence>
<dbReference type="Pfam" id="PF09699">
    <property type="entry name" value="Paired_CXXCH_1"/>
    <property type="match status" value="3"/>
</dbReference>
<feature type="chain" id="PRO_5004233492" evidence="2">
    <location>
        <begin position="26"/>
        <end position="317"/>
    </location>
</feature>
<dbReference type="eggNOG" id="COG3005">
    <property type="taxonomic scope" value="Bacteria"/>
</dbReference>
<dbReference type="Gene3D" id="1.10.1130.10">
    <property type="entry name" value="Flavocytochrome C3, Chain A"/>
    <property type="match status" value="3"/>
</dbReference>